<evidence type="ECO:0000313" key="6">
    <source>
        <dbReference type="Proteomes" id="UP000250354"/>
    </source>
</evidence>
<dbReference type="InterPro" id="IPR050490">
    <property type="entry name" value="Bact_solute-bd_prot1"/>
</dbReference>
<dbReference type="Proteomes" id="UP000250354">
    <property type="component" value="Chromosome"/>
</dbReference>
<sequence length="344" mass="38079">MQTNAAAGKTPALVQVGWSYREYFANNFEYSQPQDIIDNLSKEDSSFISDKFEENIYNLATANDGSQVGLPYSLSVAVIYLNMDILNEAGVNKDELKTWEDIRQAAQTISQNTDHIGLYIQEAQDNWNIQAMVESNGSQVLKDGKAAFADEKGKETYQFYQDMVEEGSALHATGEEGQQAFISGNIGMWHQSVAHRTNVMKNANFEAVAIPSPAFEGEENNKPAGGSMLVVTGQDEEQQLAAWKFMKFLYEPDNIAAWTAGTGYVPPTKDASENDDLQALIKDDKIFPAAYANLENMVPWAPFPGDSGMQAEKMLIDLKDRVLSGADVETEVTKTQNEINQLIK</sequence>
<comment type="similarity">
    <text evidence="2">Belongs to the bacterial solute-binding protein 1 family.</text>
</comment>
<dbReference type="EMBL" id="CP145132">
    <property type="protein sequence ID" value="WWC54227.1"/>
    <property type="molecule type" value="Genomic_DNA"/>
</dbReference>
<organism evidence="5 6">
    <name type="scientific">Aerococcus mictus</name>
    <dbReference type="NCBI Taxonomy" id="2976810"/>
    <lineage>
        <taxon>Bacteria</taxon>
        <taxon>Bacillati</taxon>
        <taxon>Bacillota</taxon>
        <taxon>Bacilli</taxon>
        <taxon>Lactobacillales</taxon>
        <taxon>Aerococcaceae</taxon>
        <taxon>Aerococcus</taxon>
    </lineage>
</organism>
<evidence type="ECO:0000313" key="5">
    <source>
        <dbReference type="EMBL" id="WWC54227.1"/>
    </source>
</evidence>
<evidence type="ECO:0000256" key="3">
    <source>
        <dbReference type="ARBA" id="ARBA00022448"/>
    </source>
</evidence>
<comment type="subcellular location">
    <subcellularLocation>
        <location evidence="1">Cell envelope</location>
    </subcellularLocation>
</comment>
<evidence type="ECO:0000256" key="1">
    <source>
        <dbReference type="ARBA" id="ARBA00004196"/>
    </source>
</evidence>
<dbReference type="Gene3D" id="3.40.190.10">
    <property type="entry name" value="Periplasmic binding protein-like II"/>
    <property type="match status" value="2"/>
</dbReference>
<dbReference type="RefSeq" id="WP_224785038.1">
    <property type="nucleotide sequence ID" value="NZ_CP132985.1"/>
</dbReference>
<protein>
    <submittedName>
        <fullName evidence="5">Extracellular solute-binding protein</fullName>
    </submittedName>
</protein>
<dbReference type="Pfam" id="PF13416">
    <property type="entry name" value="SBP_bac_8"/>
    <property type="match status" value="1"/>
</dbReference>
<dbReference type="GeneID" id="89334608"/>
<dbReference type="PANTHER" id="PTHR43649">
    <property type="entry name" value="ARABINOSE-BINDING PROTEIN-RELATED"/>
    <property type="match status" value="1"/>
</dbReference>
<keyword evidence="4" id="KW-0732">Signal</keyword>
<dbReference type="PANTHER" id="PTHR43649:SF31">
    <property type="entry name" value="SN-GLYCEROL-3-PHOSPHATE-BINDING PERIPLASMIC PROTEIN UGPB"/>
    <property type="match status" value="1"/>
</dbReference>
<dbReference type="InterPro" id="IPR006059">
    <property type="entry name" value="SBP"/>
</dbReference>
<evidence type="ECO:0000256" key="2">
    <source>
        <dbReference type="ARBA" id="ARBA00008520"/>
    </source>
</evidence>
<evidence type="ECO:0000256" key="4">
    <source>
        <dbReference type="ARBA" id="ARBA00022729"/>
    </source>
</evidence>
<dbReference type="SUPFAM" id="SSF53850">
    <property type="entry name" value="Periplasmic binding protein-like II"/>
    <property type="match status" value="1"/>
</dbReference>
<reference evidence="5 6" key="1">
    <citation type="journal article" date="2020" name="J. Bacteriol.">
        <title>Aerococcus urinae Isolated from Women with Lower Urinary Tract Symptoms: In Vitro Aggregation and Genome Analysis.</title>
        <authorList>
            <person name="Hilt E.E."/>
            <person name="Putonti C."/>
            <person name="Thomas-White K."/>
            <person name="Lewis A.L."/>
            <person name="Visick K.L."/>
            <person name="Gilbert N.M."/>
            <person name="Wolfe A.J."/>
        </authorList>
    </citation>
    <scope>NUCLEOTIDE SEQUENCE [LARGE SCALE GENOMIC DNA]</scope>
    <source>
        <strain evidence="5 6">UMB1016</strain>
    </source>
</reference>
<gene>
    <name evidence="5" type="ORF">DBT44_0007410</name>
</gene>
<keyword evidence="3" id="KW-0813">Transport</keyword>
<accession>A0ABZ2EBP7</accession>
<name>A0ABZ2EBP7_9LACT</name>
<keyword evidence="6" id="KW-1185">Reference proteome</keyword>
<proteinExistence type="inferred from homology"/>